<dbReference type="InterPro" id="IPR000048">
    <property type="entry name" value="IQ_motif_EF-hand-BS"/>
</dbReference>
<evidence type="ECO:0000256" key="2">
    <source>
        <dbReference type="ARBA" id="ARBA00022490"/>
    </source>
</evidence>
<dbReference type="Gene3D" id="1.20.5.190">
    <property type="match status" value="3"/>
</dbReference>
<dbReference type="GO" id="GO:0051015">
    <property type="term" value="F:actin filament binding"/>
    <property type="evidence" value="ECO:0007669"/>
    <property type="project" value="TreeGrafter"/>
</dbReference>
<evidence type="ECO:0000256" key="4">
    <source>
        <dbReference type="SAM" id="MobiDB-lite"/>
    </source>
</evidence>
<comment type="subcellular location">
    <subcellularLocation>
        <location evidence="1">Cytoplasm</location>
    </subcellularLocation>
</comment>
<keyword evidence="3" id="KW-0505">Motor protein</keyword>
<keyword evidence="3" id="KW-0009">Actin-binding</keyword>
<gene>
    <name evidence="6" type="ORF">NP493_284g03004</name>
</gene>
<comment type="similarity">
    <text evidence="3">Belongs to the TRAFAC class myosin-kinesin ATPase superfamily. Myosin family.</text>
</comment>
<keyword evidence="7" id="KW-1185">Reference proteome</keyword>
<evidence type="ECO:0000256" key="1">
    <source>
        <dbReference type="ARBA" id="ARBA00004496"/>
    </source>
</evidence>
<dbReference type="GO" id="GO:0035556">
    <property type="term" value="P:intracellular signal transduction"/>
    <property type="evidence" value="ECO:0007669"/>
    <property type="project" value="InterPro"/>
</dbReference>
<sequence>MNALFEVSSSLHSLESRDRDKYQFGKTKIFFRAGQVAYLEKLRSQKLRACGVLIQRRVRGWLARRRYTKIRRMVLLLQKHGRGLLARRQALFLKQTRAATSIQARWRCYQQRQRYIRARTAIVAIQAAARAMFARQQFAEIRYNTKAVVIQCYMRGWLARRRYRKMVRGIILLQSHVRRRAAKRQLKQLKIEARSVEHIKQVAKGLENKIIELQQKLDVKTKEVSTLREDVIKLNEFRNECERLRRSESEARASLRKMSELEQLVVELRAEVEHEKDAKEKANKEKAAMKKEADEVG</sequence>
<dbReference type="AlphaFoldDB" id="A0AAD9NX12"/>
<keyword evidence="3" id="KW-0518">Myosin</keyword>
<dbReference type="PANTHER" id="PTHR46184">
    <property type="entry name" value="UNCONVENTIONAL MYOSIN-IXB-LIKE PROTEIN"/>
    <property type="match status" value="1"/>
</dbReference>
<evidence type="ECO:0000259" key="5">
    <source>
        <dbReference type="PROSITE" id="PS51456"/>
    </source>
</evidence>
<dbReference type="SUPFAM" id="SSF52540">
    <property type="entry name" value="P-loop containing nucleoside triphosphate hydrolases"/>
    <property type="match status" value="3"/>
</dbReference>
<feature type="domain" description="Myosin motor" evidence="5">
    <location>
        <begin position="1"/>
        <end position="44"/>
    </location>
</feature>
<protein>
    <recommendedName>
        <fullName evidence="5">Myosin motor domain-containing protein</fullName>
    </recommendedName>
</protein>
<feature type="region of interest" description="Disordered" evidence="4">
    <location>
        <begin position="274"/>
        <end position="297"/>
    </location>
</feature>
<dbReference type="PROSITE" id="PS50096">
    <property type="entry name" value="IQ"/>
    <property type="match status" value="4"/>
</dbReference>
<evidence type="ECO:0000313" key="7">
    <source>
        <dbReference type="Proteomes" id="UP001209878"/>
    </source>
</evidence>
<evidence type="ECO:0000313" key="6">
    <source>
        <dbReference type="EMBL" id="KAK2184043.1"/>
    </source>
</evidence>
<comment type="caution">
    <text evidence="3">Lacks conserved residue(s) required for the propagation of feature annotation.</text>
</comment>
<dbReference type="Pfam" id="PF00612">
    <property type="entry name" value="IQ"/>
    <property type="match status" value="4"/>
</dbReference>
<accession>A0AAD9NX12</accession>
<dbReference type="InterPro" id="IPR027417">
    <property type="entry name" value="P-loop_NTPase"/>
</dbReference>
<dbReference type="Gene3D" id="3.30.70.1590">
    <property type="match status" value="1"/>
</dbReference>
<organism evidence="6 7">
    <name type="scientific">Ridgeia piscesae</name>
    <name type="common">Tubeworm</name>
    <dbReference type="NCBI Taxonomy" id="27915"/>
    <lineage>
        <taxon>Eukaryota</taxon>
        <taxon>Metazoa</taxon>
        <taxon>Spiralia</taxon>
        <taxon>Lophotrochozoa</taxon>
        <taxon>Annelida</taxon>
        <taxon>Polychaeta</taxon>
        <taxon>Sedentaria</taxon>
        <taxon>Canalipalpata</taxon>
        <taxon>Sabellida</taxon>
        <taxon>Siboglinidae</taxon>
        <taxon>Ridgeia</taxon>
    </lineage>
</organism>
<dbReference type="EMBL" id="JAODUO010000285">
    <property type="protein sequence ID" value="KAK2184043.1"/>
    <property type="molecule type" value="Genomic_DNA"/>
</dbReference>
<dbReference type="GO" id="GO:0000146">
    <property type="term" value="F:microfilament motor activity"/>
    <property type="evidence" value="ECO:0007669"/>
    <property type="project" value="InterPro"/>
</dbReference>
<dbReference type="GO" id="GO:0005524">
    <property type="term" value="F:ATP binding"/>
    <property type="evidence" value="ECO:0007669"/>
    <property type="project" value="InterPro"/>
</dbReference>
<reference evidence="6" key="1">
    <citation type="journal article" date="2023" name="Mol. Biol. Evol.">
        <title>Third-Generation Sequencing Reveals the Adaptive Role of the Epigenome in Three Deep-Sea Polychaetes.</title>
        <authorList>
            <person name="Perez M."/>
            <person name="Aroh O."/>
            <person name="Sun Y."/>
            <person name="Lan Y."/>
            <person name="Juniper S.K."/>
            <person name="Young C.R."/>
            <person name="Angers B."/>
            <person name="Qian P.Y."/>
        </authorList>
    </citation>
    <scope>NUCLEOTIDE SEQUENCE</scope>
    <source>
        <strain evidence="6">R07B-5</strain>
    </source>
</reference>
<dbReference type="GO" id="GO:0005884">
    <property type="term" value="C:actin filament"/>
    <property type="evidence" value="ECO:0007669"/>
    <property type="project" value="TreeGrafter"/>
</dbReference>
<dbReference type="PROSITE" id="PS51456">
    <property type="entry name" value="MYOSIN_MOTOR"/>
    <property type="match status" value="1"/>
</dbReference>
<dbReference type="InterPro" id="IPR001609">
    <property type="entry name" value="Myosin_head_motor_dom-like"/>
</dbReference>
<name>A0AAD9NX12_RIDPI</name>
<evidence type="ECO:0000256" key="3">
    <source>
        <dbReference type="PROSITE-ProRule" id="PRU00782"/>
    </source>
</evidence>
<dbReference type="GO" id="GO:0005096">
    <property type="term" value="F:GTPase activator activity"/>
    <property type="evidence" value="ECO:0007669"/>
    <property type="project" value="InterPro"/>
</dbReference>
<comment type="caution">
    <text evidence="6">The sequence shown here is derived from an EMBL/GenBank/DDBJ whole genome shotgun (WGS) entry which is preliminary data.</text>
</comment>
<keyword evidence="2" id="KW-0963">Cytoplasm</keyword>
<dbReference type="GO" id="GO:0005737">
    <property type="term" value="C:cytoplasm"/>
    <property type="evidence" value="ECO:0007669"/>
    <property type="project" value="UniProtKB-SubCell"/>
</dbReference>
<dbReference type="GO" id="GO:0016459">
    <property type="term" value="C:myosin complex"/>
    <property type="evidence" value="ECO:0007669"/>
    <property type="project" value="UniProtKB-KW"/>
</dbReference>
<dbReference type="Proteomes" id="UP001209878">
    <property type="component" value="Unassembled WGS sequence"/>
</dbReference>
<dbReference type="PANTHER" id="PTHR46184:SF5">
    <property type="entry name" value="UNCONVENTIONAL MYOSIN-IXA-LIKE"/>
    <property type="match status" value="1"/>
</dbReference>
<dbReference type="InterPro" id="IPR046987">
    <property type="entry name" value="Myo9"/>
</dbReference>
<proteinExistence type="inferred from homology"/>
<dbReference type="SMART" id="SM00015">
    <property type="entry name" value="IQ"/>
    <property type="match status" value="6"/>
</dbReference>